<evidence type="ECO:0000256" key="1">
    <source>
        <dbReference type="SAM" id="MobiDB-lite"/>
    </source>
</evidence>
<feature type="region of interest" description="Disordered" evidence="1">
    <location>
        <begin position="49"/>
        <end position="242"/>
    </location>
</feature>
<feature type="compositionally biased region" description="Basic and acidic residues" evidence="1">
    <location>
        <begin position="199"/>
        <end position="213"/>
    </location>
</feature>
<feature type="compositionally biased region" description="Basic and acidic residues" evidence="1">
    <location>
        <begin position="153"/>
        <end position="176"/>
    </location>
</feature>
<organism evidence="2">
    <name type="scientific">uncultured Thermomicrobiales bacterium</name>
    <dbReference type="NCBI Taxonomy" id="1645740"/>
    <lineage>
        <taxon>Bacteria</taxon>
        <taxon>Pseudomonadati</taxon>
        <taxon>Thermomicrobiota</taxon>
        <taxon>Thermomicrobia</taxon>
        <taxon>Thermomicrobiales</taxon>
        <taxon>environmental samples</taxon>
    </lineage>
</organism>
<name>A0A6J4VFA1_9BACT</name>
<dbReference type="AlphaFoldDB" id="A0A6J4VFA1"/>
<feature type="compositionally biased region" description="Basic residues" evidence="1">
    <location>
        <begin position="111"/>
        <end position="120"/>
    </location>
</feature>
<feature type="compositionally biased region" description="Basic residues" evidence="1">
    <location>
        <begin position="214"/>
        <end position="229"/>
    </location>
</feature>
<protein>
    <submittedName>
        <fullName evidence="2">Uncharacterized protein</fullName>
    </submittedName>
</protein>
<feature type="non-terminal residue" evidence="2">
    <location>
        <position position="242"/>
    </location>
</feature>
<sequence>ESTSDRAAPGRRPPGRRRPAAVVAPRYRPVPRRLGGLAVSPRAATARLATLAGSPAGLHDPRRTGHRTRARRGDLCPGPHGPGSPGRRDRGPRYDPVQRRPQSNAPGPARPRARALRCRPRPNGDRDRWQPAGGRLHRGGDRPDVSRGGWGARGRDRPRERGERLLGEHERRRRDPGGPGPRQHPDRERRVPPAPAQDDGPRPRDHRLLDRRGRQPHRRRAGVQLRRSRGAGDHGLCLRPAI</sequence>
<reference evidence="2" key="1">
    <citation type="submission" date="2020-02" db="EMBL/GenBank/DDBJ databases">
        <authorList>
            <person name="Meier V. D."/>
        </authorList>
    </citation>
    <scope>NUCLEOTIDE SEQUENCE</scope>
    <source>
        <strain evidence="2">AVDCRST_MAG33</strain>
    </source>
</reference>
<evidence type="ECO:0000313" key="2">
    <source>
        <dbReference type="EMBL" id="CAA9576915.1"/>
    </source>
</evidence>
<proteinExistence type="predicted"/>
<accession>A0A6J4VFA1</accession>
<feature type="compositionally biased region" description="Basic and acidic residues" evidence="1">
    <location>
        <begin position="86"/>
        <end position="98"/>
    </location>
</feature>
<dbReference type="EMBL" id="CADCWK010000399">
    <property type="protein sequence ID" value="CAA9576915.1"/>
    <property type="molecule type" value="Genomic_DNA"/>
</dbReference>
<gene>
    <name evidence="2" type="ORF">AVDCRST_MAG33-3159</name>
</gene>
<feature type="non-terminal residue" evidence="2">
    <location>
        <position position="1"/>
    </location>
</feature>
<feature type="region of interest" description="Disordered" evidence="1">
    <location>
        <begin position="1"/>
        <end position="35"/>
    </location>
</feature>